<keyword evidence="5" id="KW-0539">Nucleus</keyword>
<evidence type="ECO:0000313" key="10">
    <source>
        <dbReference type="EMBL" id="CAF0915927.1"/>
    </source>
</evidence>
<dbReference type="PROSITE" id="PS51154">
    <property type="entry name" value="MACRO"/>
    <property type="match status" value="1"/>
</dbReference>
<dbReference type="GO" id="GO:0005634">
    <property type="term" value="C:nucleus"/>
    <property type="evidence" value="ECO:0007669"/>
    <property type="project" value="UniProtKB-SubCell"/>
</dbReference>
<dbReference type="GO" id="GO:0003950">
    <property type="term" value="F:NAD+ poly-ADP-ribosyltransferase activity"/>
    <property type="evidence" value="ECO:0007669"/>
    <property type="project" value="UniProtKB-UniRule"/>
</dbReference>
<dbReference type="PROSITE" id="PS51059">
    <property type="entry name" value="PARP_CATALYTIC"/>
    <property type="match status" value="1"/>
</dbReference>
<dbReference type="AlphaFoldDB" id="A0A8S2HZL3"/>
<dbReference type="SUPFAM" id="SSF56399">
    <property type="entry name" value="ADP-ribosylation"/>
    <property type="match status" value="1"/>
</dbReference>
<dbReference type="Proteomes" id="UP000677228">
    <property type="component" value="Unassembled WGS sequence"/>
</dbReference>
<dbReference type="SUPFAM" id="SSF52949">
    <property type="entry name" value="Macro domain-like"/>
    <property type="match status" value="1"/>
</dbReference>
<evidence type="ECO:0000256" key="6">
    <source>
        <dbReference type="RuleBase" id="RU362114"/>
    </source>
</evidence>
<dbReference type="InterPro" id="IPR002589">
    <property type="entry name" value="Macro_dom"/>
</dbReference>
<dbReference type="EC" id="2.4.2.-" evidence="6"/>
<dbReference type="Gene3D" id="3.30.720.50">
    <property type="match status" value="1"/>
</dbReference>
<dbReference type="InterPro" id="IPR004170">
    <property type="entry name" value="WWE_dom"/>
</dbReference>
<reference evidence="11" key="1">
    <citation type="submission" date="2021-02" db="EMBL/GenBank/DDBJ databases">
        <authorList>
            <person name="Nowell W R."/>
        </authorList>
    </citation>
    <scope>NUCLEOTIDE SEQUENCE</scope>
</reference>
<evidence type="ECO:0000256" key="4">
    <source>
        <dbReference type="ARBA" id="ARBA00023027"/>
    </source>
</evidence>
<comment type="caution">
    <text evidence="11">The sequence shown here is derived from an EMBL/GenBank/DDBJ whole genome shotgun (WGS) entry which is preliminary data.</text>
</comment>
<protein>
    <recommendedName>
        <fullName evidence="6">Poly [ADP-ribose] polymerase</fullName>
        <shortName evidence="6">PARP</shortName>
        <ecNumber evidence="6">2.4.2.-</ecNumber>
    </recommendedName>
</protein>
<dbReference type="EMBL" id="CAJOBA010003825">
    <property type="protein sequence ID" value="CAF3694137.1"/>
    <property type="molecule type" value="Genomic_DNA"/>
</dbReference>
<dbReference type="Gene3D" id="3.40.220.10">
    <property type="entry name" value="Leucine Aminopeptidase, subunit E, domain 1"/>
    <property type="match status" value="1"/>
</dbReference>
<accession>A0A8S2HZL3</accession>
<organism evidence="11 12">
    <name type="scientific">Didymodactylos carnosus</name>
    <dbReference type="NCBI Taxonomy" id="1234261"/>
    <lineage>
        <taxon>Eukaryota</taxon>
        <taxon>Metazoa</taxon>
        <taxon>Spiralia</taxon>
        <taxon>Gnathifera</taxon>
        <taxon>Rotifera</taxon>
        <taxon>Eurotatoria</taxon>
        <taxon>Bdelloidea</taxon>
        <taxon>Philodinida</taxon>
        <taxon>Philodinidae</taxon>
        <taxon>Didymodactylos</taxon>
    </lineage>
</organism>
<feature type="domain" description="PARP catalytic" evidence="8">
    <location>
        <begin position="490"/>
        <end position="674"/>
    </location>
</feature>
<dbReference type="InterPro" id="IPR043472">
    <property type="entry name" value="Macro_dom-like"/>
</dbReference>
<evidence type="ECO:0000259" key="9">
    <source>
        <dbReference type="PROSITE" id="PS51154"/>
    </source>
</evidence>
<evidence type="ECO:0000256" key="5">
    <source>
        <dbReference type="ARBA" id="ARBA00023242"/>
    </source>
</evidence>
<evidence type="ECO:0000259" key="8">
    <source>
        <dbReference type="PROSITE" id="PS51059"/>
    </source>
</evidence>
<dbReference type="InterPro" id="IPR037197">
    <property type="entry name" value="WWE_dom_sf"/>
</dbReference>
<name>A0A8S2HZL3_9BILA</name>
<dbReference type="PANTHER" id="PTHR14453:SF102">
    <property type="entry name" value="PROTEIN MONO-ADP-RIBOSYLTRANSFERASE PARP14-LIKE"/>
    <property type="match status" value="1"/>
</dbReference>
<dbReference type="Pfam" id="PF01661">
    <property type="entry name" value="Macro"/>
    <property type="match status" value="1"/>
</dbReference>
<evidence type="ECO:0000256" key="2">
    <source>
        <dbReference type="ARBA" id="ARBA00022676"/>
    </source>
</evidence>
<evidence type="ECO:0000256" key="3">
    <source>
        <dbReference type="ARBA" id="ARBA00022679"/>
    </source>
</evidence>
<dbReference type="Proteomes" id="UP000682733">
    <property type="component" value="Unassembled WGS sequence"/>
</dbReference>
<dbReference type="EMBL" id="CAJNOK010003824">
    <property type="protein sequence ID" value="CAF0915927.1"/>
    <property type="molecule type" value="Genomic_DNA"/>
</dbReference>
<proteinExistence type="predicted"/>
<dbReference type="InterPro" id="IPR052056">
    <property type="entry name" value="Mono-ARTD/PARP"/>
</dbReference>
<feature type="domain" description="WWE" evidence="7">
    <location>
        <begin position="405"/>
        <end position="485"/>
    </location>
</feature>
<feature type="domain" description="Macro" evidence="9">
    <location>
        <begin position="181"/>
        <end position="356"/>
    </location>
</feature>
<keyword evidence="2 6" id="KW-0328">Glycosyltransferase</keyword>
<evidence type="ECO:0000259" key="7">
    <source>
        <dbReference type="PROSITE" id="PS50918"/>
    </source>
</evidence>
<dbReference type="Pfam" id="PF00644">
    <property type="entry name" value="PARP"/>
    <property type="match status" value="1"/>
</dbReference>
<dbReference type="InterPro" id="IPR012317">
    <property type="entry name" value="Poly(ADP-ribose)pol_cat_dom"/>
</dbReference>
<evidence type="ECO:0000313" key="12">
    <source>
        <dbReference type="Proteomes" id="UP000682733"/>
    </source>
</evidence>
<sequence>MMSRSFKCKIYDEQTETVLVVLEQQRILLFGLKDIVEDVSKEFEKIKEKHETKDIKLNLKSHQIKYLLNICRTELKQIEDKHDGVIINDHKLSNGEFCTPNYLRETIESKIGELAKVNNPITYNISKRGFSTLAEKNKKKLIEIGQHSKCYVEIQVQTTNITYTIPKANKSISNTTEVTPMPVSSSVTIKGGTVNICIGDLGAHQVDEIVVSSSSNILRQNIIQQAGDTVLKEYKKKSQTNSNLIETNAGQLPCKKILFLPCVLDNKNEGALRQSIRRFVSKAIQHVLAAKYTSIAFPAIGCGLIGCKFDLVANEMIEEAKNQLLQIKSNFRVSFILLPTQTNVYEQFYKKLAALSENAQNEFTYPSANIQVLPEFEVKNNRVKLFGPNAKVSESEKEFWRLNSQIKDQLRWETVARHILWAYQINEDTWEEYSLRNNAEIEDSYLAKSSSVHFTNEKSNEKCEIKFQNMLEICSNNQRQRHVTRTDFEKPPNWALHFGNTWRFPLHPQLPDYNLVLNKFKETMDSSKYAQVILIERLQIKRWYTGYQAHKKDFQERLKIDTEKFLFHGCPEASADLIIQSNHFNRSFVGKHGALYGSGVYFSSNACYSHSFATPNTKGERCMFLARVLVGKAITGTQSMVTAPDGYDSTTGDHHIWVTYHDDQAYAEYLITYK</sequence>
<dbReference type="GO" id="GO:0005737">
    <property type="term" value="C:cytoplasm"/>
    <property type="evidence" value="ECO:0007669"/>
    <property type="project" value="TreeGrafter"/>
</dbReference>
<dbReference type="Pfam" id="PF02825">
    <property type="entry name" value="WWE"/>
    <property type="match status" value="1"/>
</dbReference>
<keyword evidence="4 6" id="KW-0520">NAD</keyword>
<dbReference type="Gene3D" id="3.90.228.10">
    <property type="match status" value="1"/>
</dbReference>
<comment type="subcellular location">
    <subcellularLocation>
        <location evidence="1">Nucleus</location>
    </subcellularLocation>
</comment>
<dbReference type="GO" id="GO:1990404">
    <property type="term" value="F:NAD+-protein mono-ADP-ribosyltransferase activity"/>
    <property type="evidence" value="ECO:0007669"/>
    <property type="project" value="TreeGrafter"/>
</dbReference>
<evidence type="ECO:0000256" key="1">
    <source>
        <dbReference type="ARBA" id="ARBA00004123"/>
    </source>
</evidence>
<keyword evidence="3 6" id="KW-0808">Transferase</keyword>
<evidence type="ECO:0000313" key="11">
    <source>
        <dbReference type="EMBL" id="CAF3694137.1"/>
    </source>
</evidence>
<dbReference type="GO" id="GO:0010629">
    <property type="term" value="P:negative regulation of gene expression"/>
    <property type="evidence" value="ECO:0007669"/>
    <property type="project" value="TreeGrafter"/>
</dbReference>
<dbReference type="SUPFAM" id="SSF117839">
    <property type="entry name" value="WWE domain"/>
    <property type="match status" value="1"/>
</dbReference>
<dbReference type="PANTHER" id="PTHR14453">
    <property type="entry name" value="PARP/ZINC FINGER CCCH TYPE DOMAIN CONTAINING PROTEIN"/>
    <property type="match status" value="1"/>
</dbReference>
<dbReference type="GO" id="GO:0070212">
    <property type="term" value="P:protein poly-ADP-ribosylation"/>
    <property type="evidence" value="ECO:0007669"/>
    <property type="project" value="TreeGrafter"/>
</dbReference>
<dbReference type="PROSITE" id="PS50918">
    <property type="entry name" value="WWE"/>
    <property type="match status" value="1"/>
</dbReference>
<gene>
    <name evidence="10" type="ORF">OVA965_LOCUS10367</name>
    <name evidence="11" type="ORF">TMI583_LOCUS10363</name>
</gene>
<dbReference type="GO" id="GO:0003714">
    <property type="term" value="F:transcription corepressor activity"/>
    <property type="evidence" value="ECO:0007669"/>
    <property type="project" value="TreeGrafter"/>
</dbReference>